<comment type="caution">
    <text evidence="3">The sequence shown here is derived from an EMBL/GenBank/DDBJ whole genome shotgun (WGS) entry which is preliminary data.</text>
</comment>
<dbReference type="Gene3D" id="3.90.79.10">
    <property type="entry name" value="Nucleoside Triphosphate Pyrophosphohydrolase"/>
    <property type="match status" value="1"/>
</dbReference>
<dbReference type="PROSITE" id="PS00893">
    <property type="entry name" value="NUDIX_BOX"/>
    <property type="match status" value="1"/>
</dbReference>
<dbReference type="Pfam" id="PF00293">
    <property type="entry name" value="NUDIX"/>
    <property type="match status" value="1"/>
</dbReference>
<sequence>MGDGDGWARCEQGHKHWGRYGASGLLPYHRGPDGVIRVLLQKRSSWGSGAGTWGMFGGANHSHEDPVTGAIRETGEESTFDASGIRLVGTRTEDHGSWSFTSVVASVPEMADVRAASFETRRAAWVPVDEVASLKLFAPFAGSWPVLRDALARVVVIVDAANVVGARAEHGWWRDRAGANARLRDDLAVLTEGVTGVPGDLVPFDTVFPDVVQVVEGAAREVPSAGPVAVSAAPGSGDDHIVELVAGAGPDTRPLVVTADRELKSRVAEAGGSVAGPRWLLDRLRR</sequence>
<dbReference type="InterPro" id="IPR000086">
    <property type="entry name" value="NUDIX_hydrolase_dom"/>
</dbReference>
<dbReference type="RefSeq" id="WP_117360950.1">
    <property type="nucleotide sequence ID" value="NZ_QURH01000970.1"/>
</dbReference>
<evidence type="ECO:0000256" key="1">
    <source>
        <dbReference type="ARBA" id="ARBA00022801"/>
    </source>
</evidence>
<name>A0A372JBP6_9ACTN</name>
<reference evidence="3 4" key="1">
    <citation type="submission" date="2018-08" db="EMBL/GenBank/DDBJ databases">
        <title>Actinomadura jelena sp. nov., a novel Actinomycete isolated from soil in Chad.</title>
        <authorList>
            <person name="Shi L."/>
        </authorList>
    </citation>
    <scope>NUCLEOTIDE SEQUENCE [LARGE SCALE GENOMIC DNA]</scope>
    <source>
        <strain evidence="3 4">NEAU-G17</strain>
    </source>
</reference>
<keyword evidence="1" id="KW-0378">Hydrolase</keyword>
<dbReference type="InterPro" id="IPR015797">
    <property type="entry name" value="NUDIX_hydrolase-like_dom_sf"/>
</dbReference>
<dbReference type="GO" id="GO:0016787">
    <property type="term" value="F:hydrolase activity"/>
    <property type="evidence" value="ECO:0007669"/>
    <property type="project" value="UniProtKB-KW"/>
</dbReference>
<proteinExistence type="predicted"/>
<accession>A0A372JBP6</accession>
<evidence type="ECO:0000313" key="3">
    <source>
        <dbReference type="EMBL" id="RFU37435.1"/>
    </source>
</evidence>
<feature type="domain" description="Nudix hydrolase" evidence="2">
    <location>
        <begin position="18"/>
        <end position="152"/>
    </location>
</feature>
<dbReference type="PROSITE" id="PS51462">
    <property type="entry name" value="NUDIX"/>
    <property type="match status" value="1"/>
</dbReference>
<dbReference type="AlphaFoldDB" id="A0A372JBP6"/>
<organism evidence="3 4">
    <name type="scientific">Actinomadura logoneensis</name>
    <dbReference type="NCBI Taxonomy" id="2293572"/>
    <lineage>
        <taxon>Bacteria</taxon>
        <taxon>Bacillati</taxon>
        <taxon>Actinomycetota</taxon>
        <taxon>Actinomycetes</taxon>
        <taxon>Streptosporangiales</taxon>
        <taxon>Thermomonosporaceae</taxon>
        <taxon>Actinomadura</taxon>
    </lineage>
</organism>
<dbReference type="CDD" id="cd18877">
    <property type="entry name" value="NUDIX_Hydrolase"/>
    <property type="match status" value="1"/>
</dbReference>
<evidence type="ECO:0000313" key="4">
    <source>
        <dbReference type="Proteomes" id="UP000261811"/>
    </source>
</evidence>
<dbReference type="OrthoDB" id="3404294at2"/>
<dbReference type="Proteomes" id="UP000261811">
    <property type="component" value="Unassembled WGS sequence"/>
</dbReference>
<dbReference type="InterPro" id="IPR020084">
    <property type="entry name" value="NUDIX_hydrolase_CS"/>
</dbReference>
<keyword evidence="4" id="KW-1185">Reference proteome</keyword>
<protein>
    <submittedName>
        <fullName evidence="3">NUDIX domain-containing protein</fullName>
    </submittedName>
</protein>
<evidence type="ECO:0000259" key="2">
    <source>
        <dbReference type="PROSITE" id="PS51462"/>
    </source>
</evidence>
<dbReference type="EMBL" id="QURH01000970">
    <property type="protein sequence ID" value="RFU37435.1"/>
    <property type="molecule type" value="Genomic_DNA"/>
</dbReference>
<dbReference type="SUPFAM" id="SSF55811">
    <property type="entry name" value="Nudix"/>
    <property type="match status" value="1"/>
</dbReference>
<gene>
    <name evidence="3" type="ORF">DZF91_32905</name>
</gene>